<comment type="caution">
    <text evidence="2">The sequence shown here is derived from an EMBL/GenBank/DDBJ whole genome shotgun (WGS) entry which is preliminary data.</text>
</comment>
<dbReference type="Proteomes" id="UP001354931">
    <property type="component" value="Unassembled WGS sequence"/>
</dbReference>
<evidence type="ECO:0000313" key="2">
    <source>
        <dbReference type="EMBL" id="MEB8344338.1"/>
    </source>
</evidence>
<organism evidence="2 3">
    <name type="scientific">Streptomyces endophyticus</name>
    <dbReference type="NCBI Taxonomy" id="714166"/>
    <lineage>
        <taxon>Bacteria</taxon>
        <taxon>Bacillati</taxon>
        <taxon>Actinomycetota</taxon>
        <taxon>Actinomycetes</taxon>
        <taxon>Kitasatosporales</taxon>
        <taxon>Streptomycetaceae</taxon>
        <taxon>Streptomyces</taxon>
    </lineage>
</organism>
<dbReference type="RefSeq" id="WP_326024186.1">
    <property type="nucleotide sequence ID" value="NZ_JAOZYC010000214.1"/>
</dbReference>
<feature type="transmembrane region" description="Helical" evidence="1">
    <location>
        <begin position="38"/>
        <end position="61"/>
    </location>
</feature>
<protein>
    <submittedName>
        <fullName evidence="2">Uncharacterized protein</fullName>
    </submittedName>
</protein>
<keyword evidence="1" id="KW-1133">Transmembrane helix</keyword>
<keyword evidence="3" id="KW-1185">Reference proteome</keyword>
<reference evidence="2 3" key="1">
    <citation type="submission" date="2022-10" db="EMBL/GenBank/DDBJ databases">
        <authorList>
            <person name="Xie J."/>
            <person name="Shen N."/>
        </authorList>
    </citation>
    <scope>NUCLEOTIDE SEQUENCE [LARGE SCALE GENOMIC DNA]</scope>
    <source>
        <strain evidence="2 3">YIM65594</strain>
    </source>
</reference>
<keyword evidence="1" id="KW-0472">Membrane</keyword>
<dbReference type="EMBL" id="JAOZYC010000214">
    <property type="protein sequence ID" value="MEB8344338.1"/>
    <property type="molecule type" value="Genomic_DNA"/>
</dbReference>
<sequence length="205" mass="22680">MLGLIGVIVGMAAGAVTILVDGRQIRWPHWLSGRKWWKAILVFVVAGAISTGLTLGGYLMAHRTSEAKELGGVDLSGYCASYEFKGAQQMGCQSPINLGDACDKRWDREDDTMKFTDPNDPNSGVCITASGRDTKKGVDNLPGYCHHKYPLTHKVTARSSPPHSWVCRTSVDPTLVCSWQYQSRDAVARKDDADKQWKCYEEKQL</sequence>
<evidence type="ECO:0000256" key="1">
    <source>
        <dbReference type="SAM" id="Phobius"/>
    </source>
</evidence>
<name>A0ABU6FLC6_9ACTN</name>
<keyword evidence="1" id="KW-0812">Transmembrane</keyword>
<gene>
    <name evidence="2" type="ORF">OKJ99_43380</name>
</gene>
<evidence type="ECO:0000313" key="3">
    <source>
        <dbReference type="Proteomes" id="UP001354931"/>
    </source>
</evidence>
<accession>A0ABU6FLC6</accession>
<proteinExistence type="predicted"/>